<evidence type="ECO:0000256" key="2">
    <source>
        <dbReference type="ARBA" id="ARBA00022723"/>
    </source>
</evidence>
<dbReference type="Pfam" id="PF00131">
    <property type="entry name" value="Metallothio"/>
    <property type="match status" value="1"/>
</dbReference>
<keyword evidence="3 4" id="KW-0480">Metal-thiolate cluster</keyword>
<dbReference type="PROSITE" id="PS00203">
    <property type="entry name" value="METALLOTHIONEIN_VRT"/>
    <property type="match status" value="1"/>
</dbReference>
<gene>
    <name evidence="5" type="ORF">RIMI_LOCUS4612303</name>
</gene>
<evidence type="ECO:0000313" key="5">
    <source>
        <dbReference type="EMBL" id="CAJ0931133.1"/>
    </source>
</evidence>
<sequence length="53" mass="5685">MDPQDCNCSTGASCSCGESCKCKNCKCPTCKKKLDGIEIGRHVAFGDPPDRVF</sequence>
<accession>A0ABN9L1X4</accession>
<proteinExistence type="inferred from homology"/>
<organism evidence="5 6">
    <name type="scientific">Ranitomeya imitator</name>
    <name type="common">mimic poison frog</name>
    <dbReference type="NCBI Taxonomy" id="111125"/>
    <lineage>
        <taxon>Eukaryota</taxon>
        <taxon>Metazoa</taxon>
        <taxon>Chordata</taxon>
        <taxon>Craniata</taxon>
        <taxon>Vertebrata</taxon>
        <taxon>Euteleostomi</taxon>
        <taxon>Amphibia</taxon>
        <taxon>Batrachia</taxon>
        <taxon>Anura</taxon>
        <taxon>Neobatrachia</taxon>
        <taxon>Hyloidea</taxon>
        <taxon>Dendrobatidae</taxon>
        <taxon>Dendrobatinae</taxon>
        <taxon>Ranitomeya</taxon>
    </lineage>
</organism>
<evidence type="ECO:0000256" key="1">
    <source>
        <dbReference type="ARBA" id="ARBA00007283"/>
    </source>
</evidence>
<dbReference type="Proteomes" id="UP001176940">
    <property type="component" value="Unassembled WGS sequence"/>
</dbReference>
<dbReference type="InterPro" id="IPR017854">
    <property type="entry name" value="Metalthion_dom_sf"/>
</dbReference>
<comment type="similarity">
    <text evidence="1 4">Belongs to the metallothionein superfamily. Type 1 family.</text>
</comment>
<dbReference type="InterPro" id="IPR023587">
    <property type="entry name" value="Metalthion_dom_sf_vert"/>
</dbReference>
<dbReference type="InterPro" id="IPR018064">
    <property type="entry name" value="Metalthion_vert_metal_BS"/>
</dbReference>
<keyword evidence="2 4" id="KW-0479">Metal-binding</keyword>
<dbReference type="Gene3D" id="4.10.10.10">
    <property type="entry name" value="Metallothionein Isoform II"/>
    <property type="match status" value="1"/>
</dbReference>
<feature type="non-terminal residue" evidence="5">
    <location>
        <position position="53"/>
    </location>
</feature>
<name>A0ABN9L1X4_9NEOB</name>
<evidence type="ECO:0000256" key="4">
    <source>
        <dbReference type="RuleBase" id="RU000621"/>
    </source>
</evidence>
<evidence type="ECO:0000313" key="6">
    <source>
        <dbReference type="Proteomes" id="UP001176940"/>
    </source>
</evidence>
<evidence type="ECO:0000256" key="3">
    <source>
        <dbReference type="ARBA" id="ARBA00022851"/>
    </source>
</evidence>
<dbReference type="EMBL" id="CAUEEQ010007503">
    <property type="protein sequence ID" value="CAJ0931133.1"/>
    <property type="molecule type" value="Genomic_DNA"/>
</dbReference>
<dbReference type="InterPro" id="IPR000006">
    <property type="entry name" value="Metalthion_vert"/>
</dbReference>
<keyword evidence="6" id="KW-1185">Reference proteome</keyword>
<comment type="function">
    <text evidence="4">Metallothioneins have a high content of cysteine residues that bind various heavy metals.</text>
</comment>
<dbReference type="SUPFAM" id="SSF57868">
    <property type="entry name" value="Metallothionein"/>
    <property type="match status" value="1"/>
</dbReference>
<reference evidence="5" key="1">
    <citation type="submission" date="2023-07" db="EMBL/GenBank/DDBJ databases">
        <authorList>
            <person name="Stuckert A."/>
        </authorList>
    </citation>
    <scope>NUCLEOTIDE SEQUENCE</scope>
</reference>
<comment type="caution">
    <text evidence="5">The sequence shown here is derived from an EMBL/GenBank/DDBJ whole genome shotgun (WGS) entry which is preliminary data.</text>
</comment>
<protein>
    <recommendedName>
        <fullName evidence="4">Metallothionein</fullName>
    </recommendedName>
</protein>